<gene>
    <name evidence="2" type="ORF">VNO80_13434</name>
</gene>
<organism evidence="2 3">
    <name type="scientific">Phaseolus coccineus</name>
    <name type="common">Scarlet runner bean</name>
    <name type="synonym">Phaseolus multiflorus</name>
    <dbReference type="NCBI Taxonomy" id="3886"/>
    <lineage>
        <taxon>Eukaryota</taxon>
        <taxon>Viridiplantae</taxon>
        <taxon>Streptophyta</taxon>
        <taxon>Embryophyta</taxon>
        <taxon>Tracheophyta</taxon>
        <taxon>Spermatophyta</taxon>
        <taxon>Magnoliopsida</taxon>
        <taxon>eudicotyledons</taxon>
        <taxon>Gunneridae</taxon>
        <taxon>Pentapetalae</taxon>
        <taxon>rosids</taxon>
        <taxon>fabids</taxon>
        <taxon>Fabales</taxon>
        <taxon>Fabaceae</taxon>
        <taxon>Papilionoideae</taxon>
        <taxon>50 kb inversion clade</taxon>
        <taxon>NPAAA clade</taxon>
        <taxon>indigoferoid/millettioid clade</taxon>
        <taxon>Phaseoleae</taxon>
        <taxon>Phaseolus</taxon>
    </lineage>
</organism>
<proteinExistence type="predicted"/>
<sequence length="172" mass="19225">MVDNHGHGVVPLSDCYEEPLIITIGVISIISVDYQRSIKQSNQRQDFAQGDILEDNEMAAGQRRDGARWSGWDGGTEPGKDEEYSTTVTRASFFWRREVDNVGRRENVNDVQNFFGDEWRGKDDGATVARSFVVVITTRGEVERGKIGETVARGSLRADLFSSREKEGFCSG</sequence>
<dbReference type="EMBL" id="JAYMYR010000005">
    <property type="protein sequence ID" value="KAK7364693.1"/>
    <property type="molecule type" value="Genomic_DNA"/>
</dbReference>
<evidence type="ECO:0000313" key="3">
    <source>
        <dbReference type="Proteomes" id="UP001374584"/>
    </source>
</evidence>
<evidence type="ECO:0000313" key="2">
    <source>
        <dbReference type="EMBL" id="KAK7364693.1"/>
    </source>
</evidence>
<reference evidence="2 3" key="1">
    <citation type="submission" date="2024-01" db="EMBL/GenBank/DDBJ databases">
        <title>The genomes of 5 underutilized Papilionoideae crops provide insights into root nodulation and disease resistanc.</title>
        <authorList>
            <person name="Jiang F."/>
        </authorList>
    </citation>
    <scope>NUCLEOTIDE SEQUENCE [LARGE SCALE GENOMIC DNA]</scope>
    <source>
        <strain evidence="2">JINMINGXINNONG_FW02</strain>
        <tissue evidence="2">Leaves</tissue>
    </source>
</reference>
<name>A0AAN9N666_PHACN</name>
<feature type="region of interest" description="Disordered" evidence="1">
    <location>
        <begin position="63"/>
        <end position="83"/>
    </location>
</feature>
<dbReference type="AlphaFoldDB" id="A0AAN9N666"/>
<keyword evidence="3" id="KW-1185">Reference proteome</keyword>
<dbReference type="Proteomes" id="UP001374584">
    <property type="component" value="Unassembled WGS sequence"/>
</dbReference>
<accession>A0AAN9N666</accession>
<evidence type="ECO:0000256" key="1">
    <source>
        <dbReference type="SAM" id="MobiDB-lite"/>
    </source>
</evidence>
<protein>
    <submittedName>
        <fullName evidence="2">Uncharacterized protein</fullName>
    </submittedName>
</protein>
<comment type="caution">
    <text evidence="2">The sequence shown here is derived from an EMBL/GenBank/DDBJ whole genome shotgun (WGS) entry which is preliminary data.</text>
</comment>